<dbReference type="AlphaFoldDB" id="A0A7X9FPI6"/>
<dbReference type="Proteomes" id="UP000524246">
    <property type="component" value="Unassembled WGS sequence"/>
</dbReference>
<dbReference type="Pfam" id="PF13103">
    <property type="entry name" value="TonB_2"/>
    <property type="match status" value="1"/>
</dbReference>
<comment type="caution">
    <text evidence="2">The sequence shown here is derived from an EMBL/GenBank/DDBJ whole genome shotgun (WGS) entry which is preliminary data.</text>
</comment>
<keyword evidence="1" id="KW-1133">Transmembrane helix</keyword>
<feature type="transmembrane region" description="Helical" evidence="1">
    <location>
        <begin position="170"/>
        <end position="188"/>
    </location>
</feature>
<evidence type="ECO:0000256" key="1">
    <source>
        <dbReference type="SAM" id="Phobius"/>
    </source>
</evidence>
<name>A0A7X9FPI6_9DELT</name>
<keyword evidence="1" id="KW-0812">Transmembrane</keyword>
<keyword evidence="1" id="KW-0472">Membrane</keyword>
<evidence type="ECO:0000313" key="3">
    <source>
        <dbReference type="Proteomes" id="UP000524246"/>
    </source>
</evidence>
<organism evidence="2 3">
    <name type="scientific">SAR324 cluster bacterium</name>
    <dbReference type="NCBI Taxonomy" id="2024889"/>
    <lineage>
        <taxon>Bacteria</taxon>
        <taxon>Deltaproteobacteria</taxon>
        <taxon>SAR324 cluster</taxon>
    </lineage>
</organism>
<proteinExistence type="predicted"/>
<dbReference type="SUPFAM" id="SSF74653">
    <property type="entry name" value="TolA/TonB C-terminal domain"/>
    <property type="match status" value="1"/>
</dbReference>
<dbReference type="Gene3D" id="3.30.1150.10">
    <property type="match status" value="1"/>
</dbReference>
<feature type="transmembrane region" description="Helical" evidence="1">
    <location>
        <begin position="231"/>
        <end position="255"/>
    </location>
</feature>
<evidence type="ECO:0000313" key="2">
    <source>
        <dbReference type="EMBL" id="NMC61925.1"/>
    </source>
</evidence>
<gene>
    <name evidence="2" type="ORF">GYA55_02020</name>
</gene>
<sequence length="512" mass="57380">HVDGESFSYRYVLERLWWWSVNRFRKGREPGYYLEIMVDCPGLADLCIRRRQRLDALWIFKEGATLKSGNDDFDSQFIAVSGSKKEIESYLALFENRQAIKRLFAEFDLIYCSNGVLCAVKDLRMFDTPAQGLIVSAAAQLQVLCRNMSTKVGIMESGCKPPLIRSWIKGLVLLALLSWSCFSIYHYTTLDIKRLSTVGALAGLVLSAIFVGIFSPWILRMKAGDETSARQGILATFLASFVILSCFCSAIILTLNCKYDDTPPRIVTALVLGREVGPLDDILGYQLFVKSWRNEGGVERMRVDALDWADAREGVDCVTLLLRDGRFGFPWIKSFNLASGTLDPMCAAQGNAALKQEKSSADLESEEKSETLEPEATYAMSAAVHLSDEQGLALEADPALKELFEAHSNRLIEHIMSSWSWDDVSVDLHASFQLSILKNGQLKKYKTVQRSGNAKFDSRALSVIKKSVPFPLPPKELAGYFDELRLDFHSRVVEENEDSEEGEVEAVKKRGK</sequence>
<reference evidence="2 3" key="1">
    <citation type="journal article" date="2020" name="Biotechnol. Biofuels">
        <title>New insights from the biogas microbiome by comprehensive genome-resolved metagenomics of nearly 1600 species originating from multiple anaerobic digesters.</title>
        <authorList>
            <person name="Campanaro S."/>
            <person name="Treu L."/>
            <person name="Rodriguez-R L.M."/>
            <person name="Kovalovszki A."/>
            <person name="Ziels R.M."/>
            <person name="Maus I."/>
            <person name="Zhu X."/>
            <person name="Kougias P.G."/>
            <person name="Basile A."/>
            <person name="Luo G."/>
            <person name="Schluter A."/>
            <person name="Konstantinidis K.T."/>
            <person name="Angelidaki I."/>
        </authorList>
    </citation>
    <scope>NUCLEOTIDE SEQUENCE [LARGE SCALE GENOMIC DNA]</scope>
    <source>
        <strain evidence="2">AS27yjCOA_65</strain>
    </source>
</reference>
<feature type="non-terminal residue" evidence="2">
    <location>
        <position position="1"/>
    </location>
</feature>
<accession>A0A7X9FPI6</accession>
<feature type="transmembrane region" description="Helical" evidence="1">
    <location>
        <begin position="200"/>
        <end position="219"/>
    </location>
</feature>
<dbReference type="EMBL" id="JAAZON010000081">
    <property type="protein sequence ID" value="NMC61925.1"/>
    <property type="molecule type" value="Genomic_DNA"/>
</dbReference>
<protein>
    <submittedName>
        <fullName evidence="2">Cell envelope integrity protein TolA</fullName>
    </submittedName>
</protein>